<dbReference type="AlphaFoldDB" id="A0A1B9J2W6"/>
<gene>
    <name evidence="2" type="ORF">L486_01800</name>
</gene>
<name>A0A1B9J2W6_9TREE</name>
<dbReference type="EMBL" id="KI669459">
    <property type="protein sequence ID" value="OCF62133.1"/>
    <property type="molecule type" value="Genomic_DNA"/>
</dbReference>
<feature type="compositionally biased region" description="Basic and acidic residues" evidence="1">
    <location>
        <begin position="146"/>
        <end position="161"/>
    </location>
</feature>
<reference evidence="3" key="2">
    <citation type="submission" date="2013-12" db="EMBL/GenBank/DDBJ databases">
        <title>Evolution of pathogenesis and genome organization in the Tremellales.</title>
        <authorList>
            <person name="Cuomo C."/>
            <person name="Litvintseva A."/>
            <person name="Heitman J."/>
            <person name="Chen Y."/>
            <person name="Sun S."/>
            <person name="Springer D."/>
            <person name="Dromer F."/>
            <person name="Young S."/>
            <person name="Zeng Q."/>
            <person name="Chapman S."/>
            <person name="Gujja S."/>
            <person name="Saif S."/>
            <person name="Birren B."/>
        </authorList>
    </citation>
    <scope>NUCLEOTIDE SEQUENCE [LARGE SCALE GENOMIC DNA]</scope>
    <source>
        <strain evidence="3">CBS 10435</strain>
    </source>
</reference>
<sequence>MSEPSWPPLEFTVPANTMIARTAIDSIIGYVRRGYTDDTDEGIQGKIAYLENVKRNGTTASSTVITTSRTLFGVGKSTSVQTAPMTKQDFTKIVSRNSHDENLGRQAHRVQEYMAFLNGSTSSRNDEMGGTDGGYSSWADIPVSQDQRDFDEFLERTDPELLGKPPKQ</sequence>
<reference evidence="2 3" key="1">
    <citation type="submission" date="2013-07" db="EMBL/GenBank/DDBJ databases">
        <title>The Genome Sequence of Kwoniella mangroviensis CBS10435.</title>
        <authorList>
            <consortium name="The Broad Institute Genome Sequencing Platform"/>
            <person name="Cuomo C."/>
            <person name="Litvintseva A."/>
            <person name="Chen Y."/>
            <person name="Heitman J."/>
            <person name="Sun S."/>
            <person name="Springer D."/>
            <person name="Dromer F."/>
            <person name="Young S.K."/>
            <person name="Zeng Q."/>
            <person name="Gargeya S."/>
            <person name="Fitzgerald M."/>
            <person name="Abouelleil A."/>
            <person name="Alvarado L."/>
            <person name="Berlin A.M."/>
            <person name="Chapman S.B."/>
            <person name="Dewar J."/>
            <person name="Goldberg J."/>
            <person name="Griggs A."/>
            <person name="Gujja S."/>
            <person name="Hansen M."/>
            <person name="Howarth C."/>
            <person name="Imamovic A."/>
            <person name="Larimer J."/>
            <person name="McCowan C."/>
            <person name="Murphy C."/>
            <person name="Pearson M."/>
            <person name="Priest M."/>
            <person name="Roberts A."/>
            <person name="Saif S."/>
            <person name="Shea T."/>
            <person name="Sykes S."/>
            <person name="Wortman J."/>
            <person name="Nusbaum C."/>
            <person name="Birren B."/>
        </authorList>
    </citation>
    <scope>NUCLEOTIDE SEQUENCE [LARGE SCALE GENOMIC DNA]</scope>
    <source>
        <strain evidence="2 3">CBS 10435</strain>
    </source>
</reference>
<protein>
    <submittedName>
        <fullName evidence="2">Uncharacterized protein</fullName>
    </submittedName>
</protein>
<evidence type="ECO:0000313" key="3">
    <source>
        <dbReference type="Proteomes" id="UP000092583"/>
    </source>
</evidence>
<accession>A0A1B9J2W6</accession>
<dbReference type="Proteomes" id="UP000092583">
    <property type="component" value="Unassembled WGS sequence"/>
</dbReference>
<organism evidence="2 3">
    <name type="scientific">Kwoniella mangroviensis CBS 10435</name>
    <dbReference type="NCBI Taxonomy" id="1331196"/>
    <lineage>
        <taxon>Eukaryota</taxon>
        <taxon>Fungi</taxon>
        <taxon>Dikarya</taxon>
        <taxon>Basidiomycota</taxon>
        <taxon>Agaricomycotina</taxon>
        <taxon>Tremellomycetes</taxon>
        <taxon>Tremellales</taxon>
        <taxon>Cryptococcaceae</taxon>
        <taxon>Kwoniella</taxon>
    </lineage>
</organism>
<evidence type="ECO:0000313" key="2">
    <source>
        <dbReference type="EMBL" id="OCF62133.1"/>
    </source>
</evidence>
<proteinExistence type="predicted"/>
<feature type="region of interest" description="Disordered" evidence="1">
    <location>
        <begin position="120"/>
        <end position="168"/>
    </location>
</feature>
<keyword evidence="3" id="KW-1185">Reference proteome</keyword>
<evidence type="ECO:0000256" key="1">
    <source>
        <dbReference type="SAM" id="MobiDB-lite"/>
    </source>
</evidence>